<gene>
    <name evidence="9" type="primary">FXYD3</name>
</gene>
<evidence type="ECO:0000256" key="6">
    <source>
        <dbReference type="ARBA" id="ARBA00023136"/>
    </source>
</evidence>
<dbReference type="InterPro" id="IPR000272">
    <property type="entry name" value="Ion-transport_regulator_FXYD"/>
</dbReference>
<comment type="similarity">
    <text evidence="2 7">Belongs to the FXYD family.</text>
</comment>
<evidence type="ECO:0000256" key="2">
    <source>
        <dbReference type="ARBA" id="ARBA00005948"/>
    </source>
</evidence>
<dbReference type="KEGG" id="muo:115475793"/>
<dbReference type="PANTHER" id="PTHR14132:SF11">
    <property type="entry name" value="FXYD DOMAIN-CONTAINING ION TRANSPORT REGULATOR 3"/>
    <property type="match status" value="1"/>
</dbReference>
<organism evidence="8 9">
    <name type="scientific">Microcaecilia unicolor</name>
    <dbReference type="NCBI Taxonomy" id="1415580"/>
    <lineage>
        <taxon>Eukaryota</taxon>
        <taxon>Metazoa</taxon>
        <taxon>Chordata</taxon>
        <taxon>Craniata</taxon>
        <taxon>Vertebrata</taxon>
        <taxon>Euteleostomi</taxon>
        <taxon>Amphibia</taxon>
        <taxon>Gymnophiona</taxon>
        <taxon>Siphonopidae</taxon>
        <taxon>Microcaecilia</taxon>
    </lineage>
</organism>
<name>A0A6P7YWA5_9AMPH</name>
<evidence type="ECO:0000256" key="3">
    <source>
        <dbReference type="ARBA" id="ARBA00022448"/>
    </source>
</evidence>
<dbReference type="CTD" id="5349"/>
<feature type="transmembrane region" description="Helical" evidence="7">
    <location>
        <begin position="99"/>
        <end position="119"/>
    </location>
</feature>
<dbReference type="Pfam" id="PF02038">
    <property type="entry name" value="ATP1G1_PLM_MAT8"/>
    <property type="match status" value="1"/>
</dbReference>
<dbReference type="FunCoup" id="A0A6P7YWA5">
    <property type="interactions" value="49"/>
</dbReference>
<dbReference type="GO" id="GO:0043269">
    <property type="term" value="P:regulation of monoatomic ion transport"/>
    <property type="evidence" value="ECO:0007669"/>
    <property type="project" value="InterPro"/>
</dbReference>
<feature type="transmembrane region" description="Helical" evidence="7">
    <location>
        <begin position="19"/>
        <end position="51"/>
    </location>
</feature>
<dbReference type="GeneID" id="115475793"/>
<dbReference type="CDD" id="cd20328">
    <property type="entry name" value="FXYD3-like"/>
    <property type="match status" value="1"/>
</dbReference>
<keyword evidence="3 7" id="KW-0813">Transport</keyword>
<evidence type="ECO:0000256" key="5">
    <source>
        <dbReference type="ARBA" id="ARBA00023065"/>
    </source>
</evidence>
<dbReference type="Proteomes" id="UP000515156">
    <property type="component" value="Chromosome 8"/>
</dbReference>
<keyword evidence="4 7" id="KW-0812">Transmembrane</keyword>
<keyword evidence="5 7" id="KW-0406">Ion transport</keyword>
<keyword evidence="6 7" id="KW-0472">Membrane</keyword>
<dbReference type="Gene3D" id="1.20.5.780">
    <property type="entry name" value="Single helix bin"/>
    <property type="match status" value="1"/>
</dbReference>
<evidence type="ECO:0000256" key="4">
    <source>
        <dbReference type="ARBA" id="ARBA00022692"/>
    </source>
</evidence>
<evidence type="ECO:0000256" key="7">
    <source>
        <dbReference type="RuleBase" id="RU364131"/>
    </source>
</evidence>
<sequence length="152" mass="16723">MKAQGQQVRPVLSLTSVCLYWVCPASLLLLFCLQLAKLSTACLLCATIFSVPGVPRRIHIMQPVRASFFLALAALPVLKANDPEDKDSPFFYDYHALRVGGLICAAILCVLGIIVLLSGKCRCKFNQKNRNKRRSESQVQQQLITPGSATNC</sequence>
<keyword evidence="7" id="KW-1133">Transmembrane helix</keyword>
<dbReference type="AlphaFoldDB" id="A0A6P7YWA5"/>
<dbReference type="RefSeq" id="XP_030067649.1">
    <property type="nucleotide sequence ID" value="XM_030211789.1"/>
</dbReference>
<evidence type="ECO:0000256" key="1">
    <source>
        <dbReference type="ARBA" id="ARBA00004167"/>
    </source>
</evidence>
<comment type="subcellular location">
    <subcellularLocation>
        <location evidence="1">Membrane</location>
        <topology evidence="1">Single-pass membrane protein</topology>
    </subcellularLocation>
</comment>
<dbReference type="InParanoid" id="A0A6P7YWA5"/>
<keyword evidence="8" id="KW-1185">Reference proteome</keyword>
<comment type="caution">
    <text evidence="7">Lacks conserved residue(s) required for the propagation of feature annotation.</text>
</comment>
<dbReference type="PANTHER" id="PTHR14132">
    <property type="entry name" value="SODIUM/POTASSIUM-TRANSPORTING ATPASE SUBUNIT GAMMA"/>
    <property type="match status" value="1"/>
</dbReference>
<accession>A0A6P7YWA5</accession>
<evidence type="ECO:0000313" key="9">
    <source>
        <dbReference type="RefSeq" id="XP_030067649.1"/>
    </source>
</evidence>
<protein>
    <recommendedName>
        <fullName evidence="7">FXYD domain-containing ion transport regulator</fullName>
    </recommendedName>
</protein>
<dbReference type="GO" id="GO:0016020">
    <property type="term" value="C:membrane"/>
    <property type="evidence" value="ECO:0007669"/>
    <property type="project" value="UniProtKB-SubCell"/>
</dbReference>
<evidence type="ECO:0000313" key="8">
    <source>
        <dbReference type="Proteomes" id="UP000515156"/>
    </source>
</evidence>
<dbReference type="OrthoDB" id="9888529at2759"/>
<dbReference type="GO" id="GO:0017080">
    <property type="term" value="F:sodium channel regulator activity"/>
    <property type="evidence" value="ECO:0007669"/>
    <property type="project" value="TreeGrafter"/>
</dbReference>
<dbReference type="GO" id="GO:0006811">
    <property type="term" value="P:monoatomic ion transport"/>
    <property type="evidence" value="ECO:0007669"/>
    <property type="project" value="UniProtKB-KW"/>
</dbReference>
<proteinExistence type="inferred from homology"/>
<reference evidence="9" key="1">
    <citation type="submission" date="2025-08" db="UniProtKB">
        <authorList>
            <consortium name="RefSeq"/>
        </authorList>
    </citation>
    <scope>IDENTIFICATION</scope>
</reference>